<dbReference type="Proteomes" id="UP000319557">
    <property type="component" value="Chromosome"/>
</dbReference>
<feature type="coiled-coil region" evidence="3">
    <location>
        <begin position="288"/>
        <end position="341"/>
    </location>
</feature>
<dbReference type="InterPro" id="IPR058792">
    <property type="entry name" value="Beta-barrel_RND_2"/>
</dbReference>
<feature type="compositionally biased region" description="Polar residues" evidence="4">
    <location>
        <begin position="180"/>
        <end position="195"/>
    </location>
</feature>
<evidence type="ECO:0000313" key="7">
    <source>
        <dbReference type="Proteomes" id="UP000319557"/>
    </source>
</evidence>
<dbReference type="Gene3D" id="2.40.30.170">
    <property type="match status" value="1"/>
</dbReference>
<evidence type="ECO:0000313" key="6">
    <source>
        <dbReference type="EMBL" id="QDS87622.1"/>
    </source>
</evidence>
<dbReference type="InterPro" id="IPR050465">
    <property type="entry name" value="UPF0194_transport"/>
</dbReference>
<dbReference type="PANTHER" id="PTHR32347:SF23">
    <property type="entry name" value="BLL5650 PROTEIN"/>
    <property type="match status" value="1"/>
</dbReference>
<sequence length="476" mass="51023">MGQIVVIDSPAASVAAPRRTPNLGSAATAANPPLPQPEPIRTASGSVSVQLMASLIQRLFARYDAISVTHWSQTSDGQLKGLSLRGDNSPETRQKAAALALQAMTTAQTQSRIVSSSQQQFLVAAVLPAVDGEAISILFGCENRGNAAQWFEARTREVELAAAHLAIIHRLESVPPPQTSDPTATNPTPRDNASAPNHALVERLRTWAAKQKQDARWILAIGFAALLIGAIPWQHSIQCAVTCEPALRRFVVAPFDGKLQQSLVGPGDSVDAGQVLAILDGGDLLAQIASLQAKIDQALQRRAAALSSGDGSKSQLERLEVQHLRSEIQMLKSREQNLEIRSPIAGVVVSGDLERAEGIPLQVGENLFEIAPLDRLVAEIAIPESDIANVQIGMPTSIRLDAVAGAYHQAHLTQIHPRSEIRDEASVFIAEAAIDNQDLALRPGMHGTASIQAGRRSVAWLLFHRPYDALRGLIGW</sequence>
<evidence type="ECO:0000256" key="3">
    <source>
        <dbReference type="SAM" id="Coils"/>
    </source>
</evidence>
<feature type="region of interest" description="Disordered" evidence="4">
    <location>
        <begin position="16"/>
        <end position="38"/>
    </location>
</feature>
<dbReference type="AlphaFoldDB" id="A0A517LYD2"/>
<dbReference type="SUPFAM" id="SSF111369">
    <property type="entry name" value="HlyD-like secretion proteins"/>
    <property type="match status" value="1"/>
</dbReference>
<comment type="subcellular location">
    <subcellularLocation>
        <location evidence="1">Cell envelope</location>
    </subcellularLocation>
</comment>
<dbReference type="Pfam" id="PF25954">
    <property type="entry name" value="Beta-barrel_RND_2"/>
    <property type="match status" value="1"/>
</dbReference>
<dbReference type="PANTHER" id="PTHR32347">
    <property type="entry name" value="EFFLUX SYSTEM COMPONENT YKNX-RELATED"/>
    <property type="match status" value="1"/>
</dbReference>
<dbReference type="KEGG" id="ruv:EC9_18010"/>
<name>A0A517LYD2_9BACT</name>
<feature type="domain" description="CusB-like beta-barrel" evidence="5">
    <location>
        <begin position="379"/>
        <end position="453"/>
    </location>
</feature>
<keyword evidence="2 3" id="KW-0175">Coiled coil</keyword>
<gene>
    <name evidence="6" type="ORF">EC9_18010</name>
</gene>
<evidence type="ECO:0000256" key="2">
    <source>
        <dbReference type="ARBA" id="ARBA00023054"/>
    </source>
</evidence>
<dbReference type="GO" id="GO:0030313">
    <property type="term" value="C:cell envelope"/>
    <property type="evidence" value="ECO:0007669"/>
    <property type="project" value="UniProtKB-SubCell"/>
</dbReference>
<dbReference type="EMBL" id="CP036261">
    <property type="protein sequence ID" value="QDS87622.1"/>
    <property type="molecule type" value="Genomic_DNA"/>
</dbReference>
<proteinExistence type="predicted"/>
<feature type="region of interest" description="Disordered" evidence="4">
    <location>
        <begin position="172"/>
        <end position="195"/>
    </location>
</feature>
<evidence type="ECO:0000256" key="1">
    <source>
        <dbReference type="ARBA" id="ARBA00004196"/>
    </source>
</evidence>
<accession>A0A517LYD2</accession>
<reference evidence="6 7" key="1">
    <citation type="submission" date="2019-02" db="EMBL/GenBank/DDBJ databases">
        <title>Deep-cultivation of Planctomycetes and their phenomic and genomic characterization uncovers novel biology.</title>
        <authorList>
            <person name="Wiegand S."/>
            <person name="Jogler M."/>
            <person name="Boedeker C."/>
            <person name="Pinto D."/>
            <person name="Vollmers J."/>
            <person name="Rivas-Marin E."/>
            <person name="Kohn T."/>
            <person name="Peeters S.H."/>
            <person name="Heuer A."/>
            <person name="Rast P."/>
            <person name="Oberbeckmann S."/>
            <person name="Bunk B."/>
            <person name="Jeske O."/>
            <person name="Meyerdierks A."/>
            <person name="Storesund J.E."/>
            <person name="Kallscheuer N."/>
            <person name="Luecker S."/>
            <person name="Lage O.M."/>
            <person name="Pohl T."/>
            <person name="Merkel B.J."/>
            <person name="Hornburger P."/>
            <person name="Mueller R.-W."/>
            <person name="Bruemmer F."/>
            <person name="Labrenz M."/>
            <person name="Spormann A.M."/>
            <person name="Op den Camp H."/>
            <person name="Overmann J."/>
            <person name="Amann R."/>
            <person name="Jetten M.S.M."/>
            <person name="Mascher T."/>
            <person name="Medema M.H."/>
            <person name="Devos D.P."/>
            <person name="Kaster A.-K."/>
            <person name="Ovreas L."/>
            <person name="Rohde M."/>
            <person name="Galperin M.Y."/>
            <person name="Jogler C."/>
        </authorList>
    </citation>
    <scope>NUCLEOTIDE SEQUENCE [LARGE SCALE GENOMIC DNA]</scope>
    <source>
        <strain evidence="6 7">EC9</strain>
    </source>
</reference>
<keyword evidence="7" id="KW-1185">Reference proteome</keyword>
<protein>
    <submittedName>
        <fullName evidence="6">HlyD family secretion protein</fullName>
    </submittedName>
</protein>
<dbReference type="Gene3D" id="2.40.50.100">
    <property type="match status" value="1"/>
</dbReference>
<evidence type="ECO:0000256" key="4">
    <source>
        <dbReference type="SAM" id="MobiDB-lite"/>
    </source>
</evidence>
<organism evidence="6 7">
    <name type="scientific">Rosistilla ulvae</name>
    <dbReference type="NCBI Taxonomy" id="1930277"/>
    <lineage>
        <taxon>Bacteria</taxon>
        <taxon>Pseudomonadati</taxon>
        <taxon>Planctomycetota</taxon>
        <taxon>Planctomycetia</taxon>
        <taxon>Pirellulales</taxon>
        <taxon>Pirellulaceae</taxon>
        <taxon>Rosistilla</taxon>
    </lineage>
</organism>
<evidence type="ECO:0000259" key="5">
    <source>
        <dbReference type="Pfam" id="PF25954"/>
    </source>
</evidence>